<dbReference type="InterPro" id="IPR008974">
    <property type="entry name" value="TRAF-like"/>
</dbReference>
<evidence type="ECO:0000259" key="2">
    <source>
        <dbReference type="PROSITE" id="PS50144"/>
    </source>
</evidence>
<proteinExistence type="predicted"/>
<dbReference type="PROSITE" id="PS50144">
    <property type="entry name" value="MATH"/>
    <property type="match status" value="1"/>
</dbReference>
<evidence type="ECO:0000313" key="3">
    <source>
        <dbReference type="EMBL" id="KAK3236492.1"/>
    </source>
</evidence>
<feature type="compositionally biased region" description="Basic and acidic residues" evidence="1">
    <location>
        <begin position="290"/>
        <end position="299"/>
    </location>
</feature>
<gene>
    <name evidence="3" type="ORF">CYMTET_53379</name>
</gene>
<feature type="compositionally biased region" description="Basic and acidic residues" evidence="1">
    <location>
        <begin position="273"/>
        <end position="283"/>
    </location>
</feature>
<dbReference type="Proteomes" id="UP001190700">
    <property type="component" value="Unassembled WGS sequence"/>
</dbReference>
<dbReference type="InterPro" id="IPR002083">
    <property type="entry name" value="MATH/TRAF_dom"/>
</dbReference>
<dbReference type="Pfam" id="PF22486">
    <property type="entry name" value="MATH_2"/>
    <property type="match status" value="1"/>
</dbReference>
<dbReference type="InterPro" id="IPR045005">
    <property type="entry name" value="BPM1-6"/>
</dbReference>
<dbReference type="SUPFAM" id="SSF49599">
    <property type="entry name" value="TRAF domain-like"/>
    <property type="match status" value="1"/>
</dbReference>
<comment type="caution">
    <text evidence="3">The sequence shown here is derived from an EMBL/GenBank/DDBJ whole genome shotgun (WGS) entry which is preliminary data.</text>
</comment>
<feature type="region of interest" description="Disordered" evidence="1">
    <location>
        <begin position="261"/>
        <end position="423"/>
    </location>
</feature>
<feature type="domain" description="MATH" evidence="2">
    <location>
        <begin position="26"/>
        <end position="229"/>
    </location>
</feature>
<feature type="compositionally biased region" description="Polar residues" evidence="1">
    <location>
        <begin position="353"/>
        <end position="364"/>
    </location>
</feature>
<feature type="compositionally biased region" description="Polar residues" evidence="1">
    <location>
        <begin position="111"/>
        <end position="134"/>
    </location>
</feature>
<feature type="compositionally biased region" description="Polar residues" evidence="1">
    <location>
        <begin position="316"/>
        <end position="335"/>
    </location>
</feature>
<dbReference type="CDD" id="cd00121">
    <property type="entry name" value="MATH"/>
    <property type="match status" value="1"/>
</dbReference>
<organism evidence="3 4">
    <name type="scientific">Cymbomonas tetramitiformis</name>
    <dbReference type="NCBI Taxonomy" id="36881"/>
    <lineage>
        <taxon>Eukaryota</taxon>
        <taxon>Viridiplantae</taxon>
        <taxon>Chlorophyta</taxon>
        <taxon>Pyramimonadophyceae</taxon>
        <taxon>Pyramimonadales</taxon>
        <taxon>Pyramimonadaceae</taxon>
        <taxon>Cymbomonas</taxon>
    </lineage>
</organism>
<reference evidence="3 4" key="1">
    <citation type="journal article" date="2015" name="Genome Biol. Evol.">
        <title>Comparative Genomics of a Bacterivorous Green Alga Reveals Evolutionary Causalities and Consequences of Phago-Mixotrophic Mode of Nutrition.</title>
        <authorList>
            <person name="Burns J.A."/>
            <person name="Paasch A."/>
            <person name="Narechania A."/>
            <person name="Kim E."/>
        </authorList>
    </citation>
    <scope>NUCLEOTIDE SEQUENCE [LARGE SCALE GENOMIC DNA]</scope>
    <source>
        <strain evidence="3 4">PLY_AMNH</strain>
    </source>
</reference>
<accession>A0AAE0BHC0</accession>
<dbReference type="Gene3D" id="2.60.210.10">
    <property type="entry name" value="Apoptosis, Tumor Necrosis Factor Receptor Associated Protein 2, Chain A"/>
    <property type="match status" value="1"/>
</dbReference>
<keyword evidence="4" id="KW-1185">Reference proteome</keyword>
<dbReference type="PANTHER" id="PTHR26379">
    <property type="entry name" value="BTB/POZ AND MATH DOMAIN-CONTAINING PROTEIN 1"/>
    <property type="match status" value="1"/>
</dbReference>
<evidence type="ECO:0000313" key="4">
    <source>
        <dbReference type="Proteomes" id="UP001190700"/>
    </source>
</evidence>
<dbReference type="AlphaFoldDB" id="A0AAE0BHC0"/>
<sequence length="423" mass="45634">MQSRRVRTKSEPNVLRNSRDVTVSATLNIEWRLEKFESLRLGVGGKVESESFHVGGYEWKLCLYPDGCDHAHKGIVGIFLRLMSEGRETRASYQMWLIRPTRDEHLDLDSESSARQVNSSTTSPQLSPAGQDSLSATAKKFDAENAIARLDGKARSALLPPLPLAAGDQNLLPHGPKGCPTLQKGGPRTYDNRRGRSLASWGFPTFLRRSRVVPEGYLTKGAVTVRCLMAVHSCVVPMGSHPHHRSANAAASSADPELLTLSSYTCRPPSRGSAERAGTERESFTSPSPSKEHPAKGRDAYTSPSKGVHPSGCPKPSSTAASLSSRGMPSRSQESPCLPSTPFRVGSLPQVPSPCTSPTQSLELSPSRHPKMPAIPQARGSPMQPTFPPAAKSIPVLSASRPPSGKGHRNRKPPHPQGHRIAV</sequence>
<dbReference type="PANTHER" id="PTHR26379:SF187">
    <property type="entry name" value="OS07G0655300 PROTEIN"/>
    <property type="match status" value="1"/>
</dbReference>
<protein>
    <recommendedName>
        <fullName evidence="2">MATH domain-containing protein</fullName>
    </recommendedName>
</protein>
<name>A0AAE0BHC0_9CHLO</name>
<feature type="compositionally biased region" description="Basic residues" evidence="1">
    <location>
        <begin position="406"/>
        <end position="423"/>
    </location>
</feature>
<dbReference type="EMBL" id="LGRX02035013">
    <property type="protein sequence ID" value="KAK3236492.1"/>
    <property type="molecule type" value="Genomic_DNA"/>
</dbReference>
<feature type="region of interest" description="Disordered" evidence="1">
    <location>
        <begin position="107"/>
        <end position="134"/>
    </location>
</feature>
<dbReference type="GO" id="GO:0016567">
    <property type="term" value="P:protein ubiquitination"/>
    <property type="evidence" value="ECO:0007669"/>
    <property type="project" value="InterPro"/>
</dbReference>
<evidence type="ECO:0000256" key="1">
    <source>
        <dbReference type="SAM" id="MobiDB-lite"/>
    </source>
</evidence>